<accession>A0A6G8FKT7</accession>
<gene>
    <name evidence="1" type="ORF">G7067_12065</name>
</gene>
<sequence>MEPALRISEIRSMIRYWDELSSTDQKVLRSHRRQQQVVVLARGCYILAEHWNELYGEDRQIAVALAHSDRELRRPVFSHFTAAALLGLPLYRFSSIRVHMTNPQGGIQKSTPRVMRHEGTASDDETIEIAGVRVTSMERTVLDLARFASAELALGCADEALKLEALSAGGSAQTSQEIWREGLLEKLHEMPGERGVRRARKVLKFADGRAESALESVGRLRFARAGIRTELQYRVPGTHGYDYFVDFELPDHKAFAEADGEVKYFDKEMARGRDPKQILRDEKEREDWIRGTTKKPIYRFGLKHVATQESFENRFASFGVFGSPMSYSERHRIP</sequence>
<dbReference type="KEGG" id="lins:G7067_12065"/>
<reference evidence="1 2" key="1">
    <citation type="submission" date="2020-03" db="EMBL/GenBank/DDBJ databases">
        <title>Leucobacter sp. nov., isolated from beetles.</title>
        <authorList>
            <person name="Hyun D.-W."/>
            <person name="Bae J.-W."/>
        </authorList>
    </citation>
    <scope>NUCLEOTIDE SEQUENCE [LARGE SCALE GENOMIC DNA]</scope>
    <source>
        <strain evidence="1 2">HDW9B</strain>
    </source>
</reference>
<protein>
    <submittedName>
        <fullName evidence="1">Uncharacterized protein</fullName>
    </submittedName>
</protein>
<dbReference type="AlphaFoldDB" id="A0A6G8FKT7"/>
<name>A0A6G8FKT7_9MICO</name>
<evidence type="ECO:0000313" key="1">
    <source>
        <dbReference type="EMBL" id="QIM16971.1"/>
    </source>
</evidence>
<dbReference type="RefSeq" id="WP_166324736.1">
    <property type="nucleotide sequence ID" value="NZ_CP049934.1"/>
</dbReference>
<evidence type="ECO:0000313" key="2">
    <source>
        <dbReference type="Proteomes" id="UP000501387"/>
    </source>
</evidence>
<proteinExistence type="predicted"/>
<dbReference type="Proteomes" id="UP000501387">
    <property type="component" value="Chromosome"/>
</dbReference>
<dbReference type="EMBL" id="CP049934">
    <property type="protein sequence ID" value="QIM16971.1"/>
    <property type="molecule type" value="Genomic_DNA"/>
</dbReference>
<keyword evidence="2" id="KW-1185">Reference proteome</keyword>
<organism evidence="1 2">
    <name type="scientific">Leucobacter insecticola</name>
    <dbReference type="NCBI Taxonomy" id="2714934"/>
    <lineage>
        <taxon>Bacteria</taxon>
        <taxon>Bacillati</taxon>
        <taxon>Actinomycetota</taxon>
        <taxon>Actinomycetes</taxon>
        <taxon>Micrococcales</taxon>
        <taxon>Microbacteriaceae</taxon>
        <taxon>Leucobacter</taxon>
    </lineage>
</organism>